<reference evidence="2 3" key="1">
    <citation type="journal article" date="2019" name="Int. J. Syst. Evol. Microbiol.">
        <title>The Global Catalogue of Microorganisms (GCM) 10K type strain sequencing project: providing services to taxonomists for standard genome sequencing and annotation.</title>
        <authorList>
            <consortium name="The Broad Institute Genomics Platform"/>
            <consortium name="The Broad Institute Genome Sequencing Center for Infectious Disease"/>
            <person name="Wu L."/>
            <person name="Ma J."/>
        </authorList>
    </citation>
    <scope>NUCLEOTIDE SEQUENCE [LARGE SCALE GENOMIC DNA]</scope>
    <source>
        <strain evidence="2 3">LMG 29247</strain>
    </source>
</reference>
<protein>
    <submittedName>
        <fullName evidence="2">SDR family NAD(P)-dependent oxidoreductase</fullName>
    </submittedName>
</protein>
<name>A0ABD5SWL3_9EURY</name>
<keyword evidence="3" id="KW-1185">Reference proteome</keyword>
<comment type="caution">
    <text evidence="2">The sequence shown here is derived from an EMBL/GenBank/DDBJ whole genome shotgun (WGS) entry which is preliminary data.</text>
</comment>
<dbReference type="SUPFAM" id="SSF51735">
    <property type="entry name" value="NAD(P)-binding Rossmann-fold domains"/>
    <property type="match status" value="1"/>
</dbReference>
<dbReference type="InterPro" id="IPR036291">
    <property type="entry name" value="NAD(P)-bd_dom_sf"/>
</dbReference>
<dbReference type="Proteomes" id="UP001596383">
    <property type="component" value="Unassembled WGS sequence"/>
</dbReference>
<organism evidence="2 3">
    <name type="scientific">Natrinema soli</name>
    <dbReference type="NCBI Taxonomy" id="1930624"/>
    <lineage>
        <taxon>Archaea</taxon>
        <taxon>Methanobacteriati</taxon>
        <taxon>Methanobacteriota</taxon>
        <taxon>Stenosarchaea group</taxon>
        <taxon>Halobacteria</taxon>
        <taxon>Halobacteriales</taxon>
        <taxon>Natrialbaceae</taxon>
        <taxon>Natrinema</taxon>
    </lineage>
</organism>
<dbReference type="EMBL" id="JBHSWV010000413">
    <property type="protein sequence ID" value="MFC6767703.1"/>
    <property type="molecule type" value="Genomic_DNA"/>
</dbReference>
<feature type="region of interest" description="Disordered" evidence="1">
    <location>
        <begin position="1"/>
        <end position="23"/>
    </location>
</feature>
<dbReference type="InterPro" id="IPR002347">
    <property type="entry name" value="SDR_fam"/>
</dbReference>
<gene>
    <name evidence="2" type="ORF">ACFQE6_22740</name>
</gene>
<evidence type="ECO:0000256" key="1">
    <source>
        <dbReference type="SAM" id="MobiDB-lite"/>
    </source>
</evidence>
<dbReference type="AlphaFoldDB" id="A0ABD5SWL3"/>
<sequence length="72" mass="7380">MTGAHGVADANTDADAEGAAHPIQVDVTDRAEIDAMREAVLETFGPIDILVSNAGITSDCPLTRMSPMTGPA</sequence>
<evidence type="ECO:0000313" key="2">
    <source>
        <dbReference type="EMBL" id="MFC6767703.1"/>
    </source>
</evidence>
<dbReference type="Pfam" id="PF00106">
    <property type="entry name" value="adh_short"/>
    <property type="match status" value="1"/>
</dbReference>
<accession>A0ABD5SWL3</accession>
<dbReference type="RefSeq" id="WP_273740569.1">
    <property type="nucleotide sequence ID" value="NZ_JAQIVI010000413.1"/>
</dbReference>
<evidence type="ECO:0000313" key="3">
    <source>
        <dbReference type="Proteomes" id="UP001596383"/>
    </source>
</evidence>
<dbReference type="Gene3D" id="3.40.50.720">
    <property type="entry name" value="NAD(P)-binding Rossmann-like Domain"/>
    <property type="match status" value="1"/>
</dbReference>
<proteinExistence type="predicted"/>